<organism evidence="3 4">
    <name type="scientific">Toxoplasma gondii p89</name>
    <dbReference type="NCBI Taxonomy" id="943119"/>
    <lineage>
        <taxon>Eukaryota</taxon>
        <taxon>Sar</taxon>
        <taxon>Alveolata</taxon>
        <taxon>Apicomplexa</taxon>
        <taxon>Conoidasida</taxon>
        <taxon>Coccidia</taxon>
        <taxon>Eucoccidiorida</taxon>
        <taxon>Eimeriorina</taxon>
        <taxon>Sarcocystidae</taxon>
        <taxon>Toxoplasma</taxon>
    </lineage>
</organism>
<comment type="caution">
    <text evidence="3">The sequence shown here is derived from an EMBL/GenBank/DDBJ whole genome shotgun (WGS) entry which is preliminary data.</text>
</comment>
<feature type="compositionally biased region" description="Basic and acidic residues" evidence="2">
    <location>
        <begin position="266"/>
        <end position="279"/>
    </location>
</feature>
<dbReference type="InterPro" id="IPR036869">
    <property type="entry name" value="J_dom_sf"/>
</dbReference>
<keyword evidence="1" id="KW-0175">Coiled coil</keyword>
<dbReference type="GO" id="GO:0072583">
    <property type="term" value="P:clathrin-dependent endocytosis"/>
    <property type="evidence" value="ECO:0007669"/>
    <property type="project" value="TreeGrafter"/>
</dbReference>
<dbReference type="Proteomes" id="UP000028828">
    <property type="component" value="Unassembled WGS sequence"/>
</dbReference>
<dbReference type="SUPFAM" id="SSF46565">
    <property type="entry name" value="Chaperone J-domain"/>
    <property type="match status" value="1"/>
</dbReference>
<feature type="coiled-coil region" evidence="1">
    <location>
        <begin position="310"/>
        <end position="341"/>
    </location>
</feature>
<reference evidence="3 4" key="1">
    <citation type="submission" date="2014-03" db="EMBL/GenBank/DDBJ databases">
        <authorList>
            <person name="Sibley D."/>
            <person name="Venepally P."/>
            <person name="Karamycheva S."/>
            <person name="Hadjithomas M."/>
            <person name="Khan A."/>
            <person name="Brunk B."/>
            <person name="Roos D."/>
            <person name="Caler E."/>
            <person name="Lorenzi H."/>
        </authorList>
    </citation>
    <scope>NUCLEOTIDE SEQUENCE [LARGE SCALE GENOMIC DNA]</scope>
    <source>
        <strain evidence="4">p89</strain>
    </source>
</reference>
<dbReference type="EMBL" id="AEYI02001255">
    <property type="protein sequence ID" value="KFG39667.1"/>
    <property type="molecule type" value="Genomic_DNA"/>
</dbReference>
<dbReference type="Gene3D" id="1.10.287.110">
    <property type="entry name" value="DnaJ domain"/>
    <property type="match status" value="1"/>
</dbReference>
<dbReference type="GO" id="GO:0004725">
    <property type="term" value="F:protein tyrosine phosphatase activity"/>
    <property type="evidence" value="ECO:0007669"/>
    <property type="project" value="UniProtKB-EC"/>
</dbReference>
<sequence>MDLKNWASTLASRGQKLARESMEYVNQKIDKQTLPHSVSSLFQTGASTRVDLDSATSPACAFVYYTIQTEVSPPPFSAHVGPASSDSFSFSSLSFSSSPPSVASPAPPPHFNAFLLPEGVPADAVTFSLFTSLFPVPGHFVFRFKVPSNAAPAGFVWRHLSREEEDDFVPCFHGAIVCQAVQIPADVAAGADAAFSVHACSQSRSPLPSSVSPQPVCSRSRDGAGGGPLAGPPGSSPAFSEDASPCRADSPKPAFHGNAGFGDLWSGEKAKRSDAEKGPARAYTQTFASGGRTPGRPPLVEMPNREDLVADRISRTESRIQEKLQEAQERRQQELSKQQERLAIPDEVQTQLEKWAKSSDGKYKDVRTLLCTVHEVLWPGADWEPVSISTLMIASQLKKHYRKALLLTHPDKHHSSSAEQLFRAEKIFQAFNEAFKVHPP</sequence>
<protein>
    <submittedName>
        <fullName evidence="3">Protein-tyrosine-phosphatase</fullName>
        <ecNumber evidence="3">3.1.3.48</ecNumber>
    </submittedName>
</protein>
<dbReference type="EC" id="3.1.3.48" evidence="3"/>
<dbReference type="PANTHER" id="PTHR23172">
    <property type="entry name" value="AUXILIN/CYCLIN G-ASSOCIATED KINASE-RELATED"/>
    <property type="match status" value="1"/>
</dbReference>
<name>A0A086K5J9_TOXGO</name>
<dbReference type="PANTHER" id="PTHR23172:SF19">
    <property type="entry name" value="J DOMAIN-CONTAINING PROTEIN"/>
    <property type="match status" value="1"/>
</dbReference>
<dbReference type="GO" id="GO:0072318">
    <property type="term" value="P:clathrin coat disassembly"/>
    <property type="evidence" value="ECO:0007669"/>
    <property type="project" value="TreeGrafter"/>
</dbReference>
<dbReference type="InterPro" id="IPR029071">
    <property type="entry name" value="Ubiquitin-like_domsf"/>
</dbReference>
<dbReference type="CDD" id="cd06257">
    <property type="entry name" value="DnaJ"/>
    <property type="match status" value="1"/>
</dbReference>
<feature type="region of interest" description="Disordered" evidence="2">
    <location>
        <begin position="203"/>
        <end position="302"/>
    </location>
</feature>
<gene>
    <name evidence="3" type="ORF">TGP89_261410</name>
</gene>
<proteinExistence type="predicted"/>
<keyword evidence="3" id="KW-0378">Hydrolase</keyword>
<evidence type="ECO:0000256" key="2">
    <source>
        <dbReference type="SAM" id="MobiDB-lite"/>
    </source>
</evidence>
<dbReference type="SUPFAM" id="SSF54236">
    <property type="entry name" value="Ubiquitin-like"/>
    <property type="match status" value="1"/>
</dbReference>
<dbReference type="InterPro" id="IPR001623">
    <property type="entry name" value="DnaJ_domain"/>
</dbReference>
<accession>A0A086K5J9</accession>
<evidence type="ECO:0000313" key="4">
    <source>
        <dbReference type="Proteomes" id="UP000028828"/>
    </source>
</evidence>
<dbReference type="GO" id="GO:0031982">
    <property type="term" value="C:vesicle"/>
    <property type="evidence" value="ECO:0007669"/>
    <property type="project" value="TreeGrafter"/>
</dbReference>
<dbReference type="OrthoDB" id="1717591at2759"/>
<evidence type="ECO:0000313" key="3">
    <source>
        <dbReference type="EMBL" id="KFG39667.1"/>
    </source>
</evidence>
<dbReference type="GO" id="GO:0030276">
    <property type="term" value="F:clathrin binding"/>
    <property type="evidence" value="ECO:0007669"/>
    <property type="project" value="TreeGrafter"/>
</dbReference>
<dbReference type="GO" id="GO:0005737">
    <property type="term" value="C:cytoplasm"/>
    <property type="evidence" value="ECO:0007669"/>
    <property type="project" value="TreeGrafter"/>
</dbReference>
<dbReference type="VEuPathDB" id="ToxoDB:TGP89_261410"/>
<feature type="compositionally biased region" description="Low complexity" evidence="2">
    <location>
        <begin position="203"/>
        <end position="218"/>
    </location>
</feature>
<dbReference type="AlphaFoldDB" id="A0A086K5J9"/>
<evidence type="ECO:0000256" key="1">
    <source>
        <dbReference type="SAM" id="Coils"/>
    </source>
</evidence>